<dbReference type="InterPro" id="IPR055414">
    <property type="entry name" value="LRR_R13L4/SHOC2-like"/>
</dbReference>
<dbReference type="PANTHER" id="PTHR47186">
    <property type="entry name" value="LEUCINE-RICH REPEAT-CONTAINING PROTEIN 57"/>
    <property type="match status" value="1"/>
</dbReference>
<feature type="region of interest" description="Disordered" evidence="2">
    <location>
        <begin position="280"/>
        <end position="311"/>
    </location>
</feature>
<keyword evidence="5" id="KW-1185">Reference proteome</keyword>
<dbReference type="Proteomes" id="UP000030711">
    <property type="component" value="Unassembled WGS sequence"/>
</dbReference>
<comment type="caution">
    <text evidence="4">The sequence shown here is derived from an EMBL/GenBank/DDBJ whole genome shotgun (WGS) entry which is preliminary data.</text>
</comment>
<reference evidence="4 5" key="1">
    <citation type="journal article" date="2014" name="Nature">
        <title>The genome of Eucalyptus grandis.</title>
        <authorList>
            <person name="Myburg A.A."/>
            <person name="Grattapaglia D."/>
            <person name="Tuskan G.A."/>
            <person name="Hellsten U."/>
            <person name="Hayes R.D."/>
            <person name="Grimwood J."/>
            <person name="Jenkins J."/>
            <person name="Lindquist E."/>
            <person name="Tice H."/>
            <person name="Bauer D."/>
            <person name="Goodstein D.M."/>
            <person name="Dubchak I."/>
            <person name="Poliakov A."/>
            <person name="Mizrachi E."/>
            <person name="Kullan A.R."/>
            <person name="Hussey S.G."/>
            <person name="Pinard D."/>
            <person name="van der Merwe K."/>
            <person name="Singh P."/>
            <person name="van Jaarsveld I."/>
            <person name="Silva-Junior O.B."/>
            <person name="Togawa R.C."/>
            <person name="Pappas M.R."/>
            <person name="Faria D.A."/>
            <person name="Sansaloni C.P."/>
            <person name="Petroli C.D."/>
            <person name="Yang X."/>
            <person name="Ranjan P."/>
            <person name="Tschaplinski T.J."/>
            <person name="Ye C.Y."/>
            <person name="Li T."/>
            <person name="Sterck L."/>
            <person name="Vanneste K."/>
            <person name="Murat F."/>
            <person name="Soler M."/>
            <person name="Clemente H.S."/>
            <person name="Saidi N."/>
            <person name="Cassan-Wang H."/>
            <person name="Dunand C."/>
            <person name="Hefer C.A."/>
            <person name="Bornberg-Bauer E."/>
            <person name="Kersting A.R."/>
            <person name="Vining K."/>
            <person name="Amarasinghe V."/>
            <person name="Ranik M."/>
            <person name="Naithani S."/>
            <person name="Elser J."/>
            <person name="Boyd A.E."/>
            <person name="Liston A."/>
            <person name="Spatafora J.W."/>
            <person name="Dharmwardhana P."/>
            <person name="Raja R."/>
            <person name="Sullivan C."/>
            <person name="Romanel E."/>
            <person name="Alves-Ferreira M."/>
            <person name="Kulheim C."/>
            <person name="Foley W."/>
            <person name="Carocha V."/>
            <person name="Paiva J."/>
            <person name="Kudrna D."/>
            <person name="Brommonschenkel S.H."/>
            <person name="Pasquali G."/>
            <person name="Byrne M."/>
            <person name="Rigault P."/>
            <person name="Tibbits J."/>
            <person name="Spokevicius A."/>
            <person name="Jones R.C."/>
            <person name="Steane D.A."/>
            <person name="Vaillancourt R.E."/>
            <person name="Potts B.M."/>
            <person name="Joubert F."/>
            <person name="Barry K."/>
            <person name="Pappas G.J."/>
            <person name="Strauss S.H."/>
            <person name="Jaiswal P."/>
            <person name="Grima-Pettenati J."/>
            <person name="Salse J."/>
            <person name="Van de Peer Y."/>
            <person name="Rokhsar D.S."/>
            <person name="Schmutz J."/>
        </authorList>
    </citation>
    <scope>NUCLEOTIDE SEQUENCE [LARGE SCALE GENOMIC DNA]</scope>
    <source>
        <strain evidence="5">cv. BRASUZ1</strain>
        <tissue evidence="4">Leaf extractions</tissue>
    </source>
</reference>
<proteinExistence type="predicted"/>
<evidence type="ECO:0000313" key="5">
    <source>
        <dbReference type="Proteomes" id="UP000030711"/>
    </source>
</evidence>
<feature type="domain" description="Disease resistance R13L4/SHOC-2-like LRR" evidence="3">
    <location>
        <begin position="107"/>
        <end position="284"/>
    </location>
</feature>
<evidence type="ECO:0000259" key="3">
    <source>
        <dbReference type="Pfam" id="PF23598"/>
    </source>
</evidence>
<evidence type="ECO:0000313" key="4">
    <source>
        <dbReference type="EMBL" id="KAK2631349.1"/>
    </source>
</evidence>
<evidence type="ECO:0000256" key="1">
    <source>
        <dbReference type="ARBA" id="ARBA00022737"/>
    </source>
</evidence>
<gene>
    <name evidence="4" type="ORF">EUGRSUZ_L03043</name>
</gene>
<keyword evidence="1" id="KW-0677">Repeat</keyword>
<dbReference type="PANTHER" id="PTHR47186:SF54">
    <property type="entry name" value="DISEASE RESISTANCE RPP13-LIKE PROTEIN 4"/>
    <property type="match status" value="1"/>
</dbReference>
<feature type="compositionally biased region" description="Polar residues" evidence="2">
    <location>
        <begin position="283"/>
        <end position="308"/>
    </location>
</feature>
<dbReference type="SUPFAM" id="SSF52047">
    <property type="entry name" value="RNI-like"/>
    <property type="match status" value="1"/>
</dbReference>
<protein>
    <recommendedName>
        <fullName evidence="3">Disease resistance R13L4/SHOC-2-like LRR domain-containing protein</fullName>
    </recommendedName>
</protein>
<dbReference type="Gene3D" id="3.80.10.10">
    <property type="entry name" value="Ribonuclease Inhibitor"/>
    <property type="match status" value="1"/>
</dbReference>
<dbReference type="EMBL" id="MU850069">
    <property type="protein sequence ID" value="KAK2631349.1"/>
    <property type="molecule type" value="Genomic_DNA"/>
</dbReference>
<sequence>MIFSRSSLQKVFVEPVLKKRKVIGFKMDPLVRFVVIDIAEKIGFFSFNPMGVPTENFSWSYRAFFMVRSEGKSSRESLTKNEANLDKLRTIFNVNDPYPDFKLDWFSKLENLNVLYLGSWQDFAKHHIEVEDLEFLKGLKHMKHLQFLSLQGISRITELPDSICKLISLKILDLNACHNLELLPKNIGALKKLTHLDISQCYLLDHIPKELSSLTQLQVLKGFVISDVISSDFCAFTDLKYLPELRKLSIYTGNVKFPTDNELEVLQGFENLEKLTIEWGGKPNSTKTPQDNISAQPNETHQPAQTASAVGRKLSKKFTFKRSTTRTSSLNAGDARNLQKLELHCFPGTTAPSWLIEGKLKPQKSLYISGGHLQTLIQNKRITWSVKILCLKFLSELKMDWGDLQKSFPELIYLEKVRCPKLTLFPCDEHGVWLKGKMEGKQMAEPELSLSWSFLKRKDTTYPIPISSSPSK</sequence>
<dbReference type="InterPro" id="IPR032675">
    <property type="entry name" value="LRR_dom_sf"/>
</dbReference>
<dbReference type="Pfam" id="PF23598">
    <property type="entry name" value="LRR_14"/>
    <property type="match status" value="1"/>
</dbReference>
<organism evidence="4 5">
    <name type="scientific">Eucalyptus grandis</name>
    <name type="common">Flooded gum</name>
    <dbReference type="NCBI Taxonomy" id="71139"/>
    <lineage>
        <taxon>Eukaryota</taxon>
        <taxon>Viridiplantae</taxon>
        <taxon>Streptophyta</taxon>
        <taxon>Embryophyta</taxon>
        <taxon>Tracheophyta</taxon>
        <taxon>Spermatophyta</taxon>
        <taxon>Magnoliopsida</taxon>
        <taxon>eudicotyledons</taxon>
        <taxon>Gunneridae</taxon>
        <taxon>Pentapetalae</taxon>
        <taxon>rosids</taxon>
        <taxon>malvids</taxon>
        <taxon>Myrtales</taxon>
        <taxon>Myrtaceae</taxon>
        <taxon>Myrtoideae</taxon>
        <taxon>Eucalypteae</taxon>
        <taxon>Eucalyptus</taxon>
    </lineage>
</organism>
<dbReference type="AlphaFoldDB" id="A0AAD9WHD8"/>
<evidence type="ECO:0000256" key="2">
    <source>
        <dbReference type="SAM" id="MobiDB-lite"/>
    </source>
</evidence>
<name>A0AAD9WHD8_EUCGR</name>
<accession>A0AAD9WHD8</accession>